<dbReference type="InterPro" id="IPR009003">
    <property type="entry name" value="Peptidase_S1_PA"/>
</dbReference>
<keyword evidence="5" id="KW-1185">Reference proteome</keyword>
<dbReference type="InterPro" id="IPR051201">
    <property type="entry name" value="Chloro_Bact_Ser_Proteases"/>
</dbReference>
<dbReference type="EMBL" id="BAABBN010000015">
    <property type="protein sequence ID" value="GAA3940589.1"/>
    <property type="molecule type" value="Genomic_DNA"/>
</dbReference>
<evidence type="ECO:0000256" key="2">
    <source>
        <dbReference type="ARBA" id="ARBA00022801"/>
    </source>
</evidence>
<gene>
    <name evidence="4" type="ORF">GCM10022277_40690</name>
</gene>
<sequence length="344" mass="36710">MRVLVIQRLISICALWGLGFFTVAAYATDVSDAYDGVVGSVVMIKTEEHKKQFSKFGIVEKKMNELGSGVLIDQKGLVLTASHIVNIADKIEVEFSSGEKTSANVISSSYLADVALIQLDSVPESAVVAKVGDSNKLRVGQEIFVVGAPYGLGYSLSVGNVSGRRVYDDLISMEFIQTDAAINSGNSGGPMFNTSGELVGIVSHIRSRSGGNEGLGFVASIDMIQDLILNQPNSWIGADIIPIKGELARALNVPHRQGLLVQRVAKGSPAEQLGLQAGILPVKIPGAADIFIGGDVIVQVGPYPIHVSKDGFLNVRQYLSNRSEPLQLTVWRGGEWVTLYGADQ</sequence>
<keyword evidence="2" id="KW-0378">Hydrolase</keyword>
<dbReference type="InterPro" id="IPR036034">
    <property type="entry name" value="PDZ_sf"/>
</dbReference>
<evidence type="ECO:0000313" key="5">
    <source>
        <dbReference type="Proteomes" id="UP001501565"/>
    </source>
</evidence>
<evidence type="ECO:0000256" key="1">
    <source>
        <dbReference type="ARBA" id="ARBA00022670"/>
    </source>
</evidence>
<dbReference type="RefSeq" id="WP_344800490.1">
    <property type="nucleotide sequence ID" value="NZ_BAABBN010000015.1"/>
</dbReference>
<dbReference type="Pfam" id="PF13365">
    <property type="entry name" value="Trypsin_2"/>
    <property type="match status" value="1"/>
</dbReference>
<proteinExistence type="predicted"/>
<evidence type="ECO:0000256" key="3">
    <source>
        <dbReference type="SAM" id="SignalP"/>
    </source>
</evidence>
<dbReference type="PANTHER" id="PTHR43343">
    <property type="entry name" value="PEPTIDASE S12"/>
    <property type="match status" value="1"/>
</dbReference>
<reference evidence="5" key="1">
    <citation type="journal article" date="2019" name="Int. J. Syst. Evol. Microbiol.">
        <title>The Global Catalogue of Microorganisms (GCM) 10K type strain sequencing project: providing services to taxonomists for standard genome sequencing and annotation.</title>
        <authorList>
            <consortium name="The Broad Institute Genomics Platform"/>
            <consortium name="The Broad Institute Genome Sequencing Center for Infectious Disease"/>
            <person name="Wu L."/>
            <person name="Ma J."/>
        </authorList>
    </citation>
    <scope>NUCLEOTIDE SEQUENCE [LARGE SCALE GENOMIC DNA]</scope>
    <source>
        <strain evidence="5">JCM 17551</strain>
    </source>
</reference>
<accession>A0ABP7NB43</accession>
<name>A0ABP7NB43_9GAMM</name>
<evidence type="ECO:0000313" key="4">
    <source>
        <dbReference type="EMBL" id="GAA3940589.1"/>
    </source>
</evidence>
<keyword evidence="3" id="KW-0732">Signal</keyword>
<keyword evidence="1" id="KW-0645">Protease</keyword>
<dbReference type="PRINTS" id="PR00834">
    <property type="entry name" value="PROTEASES2C"/>
</dbReference>
<dbReference type="SUPFAM" id="SSF50156">
    <property type="entry name" value="PDZ domain-like"/>
    <property type="match status" value="1"/>
</dbReference>
<comment type="caution">
    <text evidence="4">The sequence shown here is derived from an EMBL/GenBank/DDBJ whole genome shotgun (WGS) entry which is preliminary data.</text>
</comment>
<protein>
    <submittedName>
        <fullName evidence="4">Uncharacterized protein</fullName>
    </submittedName>
</protein>
<feature type="chain" id="PRO_5047083799" evidence="3">
    <location>
        <begin position="28"/>
        <end position="344"/>
    </location>
</feature>
<dbReference type="Gene3D" id="2.30.42.10">
    <property type="match status" value="1"/>
</dbReference>
<dbReference type="SUPFAM" id="SSF50494">
    <property type="entry name" value="Trypsin-like serine proteases"/>
    <property type="match status" value="1"/>
</dbReference>
<dbReference type="InterPro" id="IPR001940">
    <property type="entry name" value="Peptidase_S1C"/>
</dbReference>
<organism evidence="4 5">
    <name type="scientific">Litoribacillus peritrichatus</name>
    <dbReference type="NCBI Taxonomy" id="718191"/>
    <lineage>
        <taxon>Bacteria</taxon>
        <taxon>Pseudomonadati</taxon>
        <taxon>Pseudomonadota</taxon>
        <taxon>Gammaproteobacteria</taxon>
        <taxon>Oceanospirillales</taxon>
        <taxon>Oceanospirillaceae</taxon>
        <taxon>Litoribacillus</taxon>
    </lineage>
</organism>
<feature type="signal peptide" evidence="3">
    <location>
        <begin position="1"/>
        <end position="27"/>
    </location>
</feature>
<dbReference type="Gene3D" id="2.40.10.120">
    <property type="match status" value="1"/>
</dbReference>
<dbReference type="PANTHER" id="PTHR43343:SF3">
    <property type="entry name" value="PROTEASE DO-LIKE 8, CHLOROPLASTIC"/>
    <property type="match status" value="1"/>
</dbReference>
<dbReference type="Proteomes" id="UP001501565">
    <property type="component" value="Unassembled WGS sequence"/>
</dbReference>